<dbReference type="Gene3D" id="1.10.287.110">
    <property type="entry name" value="DnaJ domain"/>
    <property type="match status" value="1"/>
</dbReference>
<evidence type="ECO:0000313" key="3">
    <source>
        <dbReference type="Proteomes" id="UP001345219"/>
    </source>
</evidence>
<evidence type="ECO:0000256" key="1">
    <source>
        <dbReference type="SAM" id="MobiDB-lite"/>
    </source>
</evidence>
<dbReference type="PANTHER" id="PTHR23172:SF68">
    <property type="entry name" value="DNAJ DOMAIN PROTEIN"/>
    <property type="match status" value="1"/>
</dbReference>
<feature type="compositionally biased region" description="Polar residues" evidence="1">
    <location>
        <begin position="175"/>
        <end position="188"/>
    </location>
</feature>
<feature type="compositionally biased region" description="Polar residues" evidence="1">
    <location>
        <begin position="333"/>
        <end position="347"/>
    </location>
</feature>
<feature type="region of interest" description="Disordered" evidence="1">
    <location>
        <begin position="392"/>
        <end position="415"/>
    </location>
</feature>
<sequence>MEDFGALTERYGLKPQGKSVPMAASRRPAVSHANVNAQTLHFGFGSDSANISSSKSSWSSNSDRHLGGLGDHLDDMFGESNKTFVNRSNGGSSFHYDSIFNSSEKSSSAKNEDDGDIFGLKKSTAKSNGNVFASFPSPPPPPPRSSYPAGDLLGGFNQNDDDIFSGIGMKLGTPSRNGSVRAESNSAGSDDLIAGFGGSSTSVSNGNHPKQSMPNSTFPEDPFSVFESISKPPCASSGMFSDPLEEFGQFSGAGRSKDDSVKDGDISSIDELENFAMGKAPISAVQQLKFPFADKKPPKKVQTSQQQRECAGTPWENKLTSGDDIESFFSMGPRSSSAPKSRATISNNKKDHGRGHHSPSGTSSSIRKASSATDIFDDFSSMFGDTSIFGEFEEVEGESEERRRARLGRQTRTQQRVAKAVAEMNQRDYQTQQEQEERHRIAEILDTDIKHWAAGKEGNMRALLSSLQYSRRYIERPHSVFILIRFNRRVPIFNRNTLQRKSLTFLRKLGKSSKQMSSVKPLHVWPQQHVLYWIHYSYLQEKNHESFVEF</sequence>
<dbReference type="Proteomes" id="UP001345219">
    <property type="component" value="Chromosome 20"/>
</dbReference>
<gene>
    <name evidence="2" type="ORF">SAY87_026379</name>
</gene>
<feature type="region of interest" description="Disordered" evidence="1">
    <location>
        <begin position="129"/>
        <end position="152"/>
    </location>
</feature>
<dbReference type="EMBL" id="JAXIOK010000020">
    <property type="protein sequence ID" value="KAK4747342.1"/>
    <property type="molecule type" value="Genomic_DNA"/>
</dbReference>
<protein>
    <recommendedName>
        <fullName evidence="4">Auxilin-related protein 1</fullName>
    </recommendedName>
</protein>
<evidence type="ECO:0008006" key="4">
    <source>
        <dbReference type="Google" id="ProtNLM"/>
    </source>
</evidence>
<feature type="region of interest" description="Disordered" evidence="1">
    <location>
        <begin position="103"/>
        <end position="122"/>
    </location>
</feature>
<dbReference type="InterPro" id="IPR036869">
    <property type="entry name" value="J_dom_sf"/>
</dbReference>
<feature type="compositionally biased region" description="Pro residues" evidence="1">
    <location>
        <begin position="136"/>
        <end position="145"/>
    </location>
</feature>
<feature type="compositionally biased region" description="Polar residues" evidence="1">
    <location>
        <begin position="359"/>
        <end position="369"/>
    </location>
</feature>
<dbReference type="GO" id="GO:0072318">
    <property type="term" value="P:clathrin coat disassembly"/>
    <property type="evidence" value="ECO:0007669"/>
    <property type="project" value="TreeGrafter"/>
</dbReference>
<feature type="region of interest" description="Disordered" evidence="1">
    <location>
        <begin position="237"/>
        <end position="265"/>
    </location>
</feature>
<feature type="region of interest" description="Disordered" evidence="1">
    <location>
        <begin position="293"/>
        <end position="369"/>
    </location>
</feature>
<keyword evidence="3" id="KW-1185">Reference proteome</keyword>
<dbReference type="AlphaFoldDB" id="A0AAN7H2C5"/>
<dbReference type="GO" id="GO:0030276">
    <property type="term" value="F:clathrin binding"/>
    <property type="evidence" value="ECO:0007669"/>
    <property type="project" value="TreeGrafter"/>
</dbReference>
<dbReference type="GO" id="GO:0005737">
    <property type="term" value="C:cytoplasm"/>
    <property type="evidence" value="ECO:0007669"/>
    <property type="project" value="TreeGrafter"/>
</dbReference>
<dbReference type="SUPFAM" id="SSF46565">
    <property type="entry name" value="Chaperone J-domain"/>
    <property type="match status" value="1"/>
</dbReference>
<feature type="region of interest" description="Disordered" evidence="1">
    <location>
        <begin position="175"/>
        <end position="221"/>
    </location>
</feature>
<evidence type="ECO:0000313" key="2">
    <source>
        <dbReference type="EMBL" id="KAK4747342.1"/>
    </source>
</evidence>
<comment type="caution">
    <text evidence="2">The sequence shown here is derived from an EMBL/GenBank/DDBJ whole genome shotgun (WGS) entry which is preliminary data.</text>
</comment>
<name>A0AAN7H2C5_9MYRT</name>
<feature type="region of interest" description="Disordered" evidence="1">
    <location>
        <begin position="49"/>
        <end position="72"/>
    </location>
</feature>
<organism evidence="2 3">
    <name type="scientific">Trapa incisa</name>
    <dbReference type="NCBI Taxonomy" id="236973"/>
    <lineage>
        <taxon>Eukaryota</taxon>
        <taxon>Viridiplantae</taxon>
        <taxon>Streptophyta</taxon>
        <taxon>Embryophyta</taxon>
        <taxon>Tracheophyta</taxon>
        <taxon>Spermatophyta</taxon>
        <taxon>Magnoliopsida</taxon>
        <taxon>eudicotyledons</taxon>
        <taxon>Gunneridae</taxon>
        <taxon>Pentapetalae</taxon>
        <taxon>rosids</taxon>
        <taxon>malvids</taxon>
        <taxon>Myrtales</taxon>
        <taxon>Lythraceae</taxon>
        <taxon>Trapa</taxon>
    </lineage>
</organism>
<reference evidence="2 3" key="1">
    <citation type="journal article" date="2023" name="Hortic Res">
        <title>Pangenome of water caltrop reveals structural variations and asymmetric subgenome divergence after allopolyploidization.</title>
        <authorList>
            <person name="Zhang X."/>
            <person name="Chen Y."/>
            <person name="Wang L."/>
            <person name="Yuan Y."/>
            <person name="Fang M."/>
            <person name="Shi L."/>
            <person name="Lu R."/>
            <person name="Comes H.P."/>
            <person name="Ma Y."/>
            <person name="Chen Y."/>
            <person name="Huang G."/>
            <person name="Zhou Y."/>
            <person name="Zheng Z."/>
            <person name="Qiu Y."/>
        </authorList>
    </citation>
    <scope>NUCLEOTIDE SEQUENCE [LARGE SCALE GENOMIC DNA]</scope>
    <source>
        <tissue evidence="2">Roots</tissue>
    </source>
</reference>
<feature type="compositionally biased region" description="Polar residues" evidence="1">
    <location>
        <begin position="199"/>
        <end position="218"/>
    </location>
</feature>
<accession>A0AAN7H2C5</accession>
<proteinExistence type="predicted"/>
<feature type="compositionally biased region" description="Basic and acidic residues" evidence="1">
    <location>
        <begin position="255"/>
        <end position="265"/>
    </location>
</feature>
<dbReference type="GO" id="GO:0031982">
    <property type="term" value="C:vesicle"/>
    <property type="evidence" value="ECO:0007669"/>
    <property type="project" value="TreeGrafter"/>
</dbReference>
<dbReference type="PANTHER" id="PTHR23172">
    <property type="entry name" value="AUXILIN/CYCLIN G-ASSOCIATED KINASE-RELATED"/>
    <property type="match status" value="1"/>
</dbReference>
<feature type="compositionally biased region" description="Basic and acidic residues" evidence="1">
    <location>
        <begin position="62"/>
        <end position="72"/>
    </location>
</feature>
<feature type="compositionally biased region" description="Low complexity" evidence="1">
    <location>
        <begin position="49"/>
        <end position="61"/>
    </location>
</feature>
<dbReference type="GO" id="GO:0072583">
    <property type="term" value="P:clathrin-dependent endocytosis"/>
    <property type="evidence" value="ECO:0007669"/>
    <property type="project" value="TreeGrafter"/>
</dbReference>